<dbReference type="EMBL" id="LT629706">
    <property type="protein sequence ID" value="SDN55612.1"/>
    <property type="molecule type" value="Genomic_DNA"/>
</dbReference>
<evidence type="ECO:0000313" key="2">
    <source>
        <dbReference type="Proteomes" id="UP000181903"/>
    </source>
</evidence>
<dbReference type="RefSeq" id="WP_060549961.1">
    <property type="nucleotide sequence ID" value="NZ_JYLI01000020.1"/>
</dbReference>
<sequence>MSSAEQSSKIVIEGVATIQHLIRHSHAELVIEGDSPEAEADRLLIAGEYVEAVTAYQGLGPLDRRQREKLSYAMWARGIDEAWDELTLDYHETSFEGLLMQLRAFGGVMWRSEVDDAWLKDFALTVTGREDLRSRDALLAATIYIAASLSRYRFSEDLYPEVCLEAVQGLRSSESPYSLCLEAFALSQKARFKELHTSALVDLVSRLDPPKCPVLGFGFVAAVRVNNPVAARAFVAELCRRFPNHPYLSNTVAIASVQARDPSILDEAPEPIRSTARLHPEVQLITALADKKPETVEKALHAFWSTPNDQTLHYQQHINEPFFQITCRTWDEGTWSTSPYFIGELAAKLVQVLPAGASRDRVLMELEVEMATEPEQAILRPFVVDLFNRQPTAEVANLFPDSIPFDGVAVDSMARFIFEQAMEDDPYCSSLDPEFEPDVQILIDRGVPEHLMKLVRQVPDDKQAACVRTLTEWGLFKAPEHLVTFAFEHNLRGRGLSPELQANVAAIRQAIQISTPDQMVYLQAILDGLSIEVQRSTTVAAQERTVLEAANEVLHLKDRSLNDLGQKRVKELVKRYGAAKLLPGLSEITKQPQAIAEGQLIDALSKHMVVKQGSLAGRRSYLAGILRKRLVNLKSTWLDLQVSECLNRGIDVEQMIELSKTVTTWDEWTAGLVRLAPY</sequence>
<gene>
    <name evidence="1" type="ORF">SAMN04490208_0685</name>
</gene>
<organism evidence="1 2">
    <name type="scientific">Pseudomonas poae</name>
    <dbReference type="NCBI Taxonomy" id="200451"/>
    <lineage>
        <taxon>Bacteria</taxon>
        <taxon>Pseudomonadati</taxon>
        <taxon>Pseudomonadota</taxon>
        <taxon>Gammaproteobacteria</taxon>
        <taxon>Pseudomonadales</taxon>
        <taxon>Pseudomonadaceae</taxon>
        <taxon>Pseudomonas</taxon>
    </lineage>
</organism>
<keyword evidence="2" id="KW-1185">Reference proteome</keyword>
<protein>
    <submittedName>
        <fullName evidence="1">Uncharacterized protein</fullName>
    </submittedName>
</protein>
<evidence type="ECO:0000313" key="1">
    <source>
        <dbReference type="EMBL" id="SDN55612.1"/>
    </source>
</evidence>
<dbReference type="GeneID" id="66759875"/>
<reference evidence="1 2" key="1">
    <citation type="submission" date="2016-10" db="EMBL/GenBank/DDBJ databases">
        <authorList>
            <person name="Varghese N."/>
            <person name="Submissions S."/>
        </authorList>
    </citation>
    <scope>NUCLEOTIDE SEQUENCE [LARGE SCALE GENOMIC DNA]</scope>
    <source>
        <strain evidence="1 2">BS2776</strain>
    </source>
</reference>
<name>A0ABY0RBX1_9PSED</name>
<proteinExistence type="predicted"/>
<dbReference type="Proteomes" id="UP000181903">
    <property type="component" value="Chromosome I"/>
</dbReference>
<accession>A0ABY0RBX1</accession>